<evidence type="ECO:0000256" key="11">
    <source>
        <dbReference type="RuleBase" id="RU271113"/>
    </source>
</evidence>
<evidence type="ECO:0000256" key="12">
    <source>
        <dbReference type="SAM" id="Coils"/>
    </source>
</evidence>
<dbReference type="Gene3D" id="1.25.40.10">
    <property type="entry name" value="Tetratricopeptide repeat domain"/>
    <property type="match status" value="2"/>
</dbReference>
<sequence>MALCYNRAIEEPDRLNQYPPFSPQVYGETSFELIQQMVESIPISGEDTFIDLGSGVGQVVLQVAASTNVKFSYGIEKADYPAQCAVRMDREFRRWMAFFGKTYQPYELIQGDFLADEYVDIIETSTIVFANNFAFGPELDYQLTLRFSRLCEGARVISSKSFCGRTIRMSDRRLGDLSSIIKLTLLDPVNDGVSWTDKPFSYYVHTIDRSPLLKYFNDLKKGQRGHRTKERKSASSASTPSATNSTSNSSDGSQAGSATPSVCGSEQPHTPQSQRSTNAAEARGGRKRRRRAGCRQGGSKAKRCTVREADAKPNISFSSSSASTIAEHDGDDGDNESTMDSVQPAPPPSPSPPPLPALLKTEETDEFSGDTSRMTSHSDQCLPQPLGDLPTSPSSASPSTSLCSHSDCTSADSDFKVKLEPKTELSLPSTSSWSSLHGAILEKNPHHHQFGCSTSSALRHHPKLTKRMLLKQVGRMRRPVYAKGLLDKAINLEKERQNRLMGHVIRLEETIKLMHEEGRQQLAAFTNKLGMLVTTPATFFLEARKIIRHHRNLEAKMVELREELARLADFQRQMAMKTQSNCEHLEPEEEEEEEADVEAIYRPPIAKRPHYPPQLFPETEVTVLTPPTLLPTEEDIPPPQLIAPAIAPPRLTPIPCVHSEGTPPPPSPHADDEVCDFTTEVLPPLYRRRYYSLDAVRFGELQARLRQATSSSNTPQPNVAYFAAHHLLGINWSAQGRRGANMEDTDRALPEGAKTPPNEPSFEIIDLQELFPSNTPSMKAEVLNEDLSSIPSTSLSKTHEQVDSAPMGIEDQLYSNYLSGAISFDELMKELHAKTNLDRTGSNSKKAARRRPRPPPRNQRAKSGSEFKDPLYEPESDFGDERLRRSRKSKQSAPRKKWDLKLELANYLGEAERHLNNGNFDKTEEICRNIINAAPHASAPYVVLADMFYRQDRRKDSQEHMLQAAERNPRDSALWMNLVDFSEDEGDLKQAIVYARNAMRSARNDSEIRHRLVSLLMATGQEKEALRVRLTALLFGKNNDPRKAYNQIVKIAEEFAALGDPGGCIRTYELAFEKLPEICPTKDQLRVLDLFQEGDRPEEAFKFFLMYWGVSLICENGQVASPYRVPSNTAIMESIRRCEFAEDMNVVVLIRFFILMLKYNLGSVDHLNSLIASSSTKEFRRSHGLFFDLAKSCKSAGLISEGLAIAGRLTTTPKIKPNPKALCLLGDLQVESNLHEEALSTYRHIINRLDPRCTEARLALGNLLRRLGDEKTALEVLEPSLLRISQPDAQETGVEAEVGDNSTEDEDDDDDDEGDDSETSNSDRFSDSVEEEDEESGGDNSEAVEAEALTSAVVSGGFVTSPMLCNDPTAMRLAFERCKLLDSPATVNQFLEEACRLLFSDVMQIYSCERPGPAVMFQYYLSKHPSVQALAHLDEQTDPALRVSSEDLWATCCCRVIEILIKRADYVTLDRFLSWASVLPWIVETSYRRRMITHLYISNALQVGHGETAMEAMRQIEKEFSHLNQYWNLLNIASTTSRELRLTRFLLRRIAKDRDNLGASLMSCGDCMARGSSRYSIALMADIRSRFPNNPLVSLLLAVCFLNISVHKHLFSRHKTVLQCLGFLGEYRQLRGECQETYFNIARACHQCMLGHIAIPYYEKVLEMEPVGSTEEEKRVVEDLGKVVRHCFVSVSGAISASTKAEKRFWGASTEDLEGSLVLQLLDLRMEAAYNLQLLYQQNKNPTMARYIMQKYLVIE</sequence>
<dbReference type="SUPFAM" id="SSF53335">
    <property type="entry name" value="S-adenosyl-L-methionine-dependent methyltransferases"/>
    <property type="match status" value="1"/>
</dbReference>
<comment type="function">
    <text evidence="11">Histone methyltransferase that specifically trimethylates histone H3 to form H3K79me3. This methylation is required for telomere silencing and for the pachytene checkpoint during the meiotic cell cycle by allowing the recruitment of RAD9 to double strand breaks. Nucleosomes are preferred as substrate compared to free histone.</text>
</comment>
<dbReference type="Pfam" id="PF08123">
    <property type="entry name" value="DOT1"/>
    <property type="match status" value="1"/>
</dbReference>
<keyword evidence="4 11" id="KW-0489">Methyltransferase</keyword>
<evidence type="ECO:0000259" key="14">
    <source>
        <dbReference type="PROSITE" id="PS51569"/>
    </source>
</evidence>
<dbReference type="STRING" id="6210.W6UFS1"/>
<feature type="compositionally biased region" description="Pro residues" evidence="13">
    <location>
        <begin position="344"/>
        <end position="356"/>
    </location>
</feature>
<dbReference type="CTD" id="36340578"/>
<evidence type="ECO:0000256" key="6">
    <source>
        <dbReference type="ARBA" id="ARBA00022691"/>
    </source>
</evidence>
<protein>
    <recommendedName>
        <fullName evidence="3 11">Histone-lysine N-methyltransferase, H3 lysine-79 specific</fullName>
        <ecNumber evidence="2 11">2.1.1.360</ecNumber>
    </recommendedName>
    <alternativeName>
        <fullName evidence="9 11">Histone H3-K79 methyltransferase</fullName>
    </alternativeName>
</protein>
<dbReference type="GO" id="GO:0005634">
    <property type="term" value="C:nucleus"/>
    <property type="evidence" value="ECO:0007669"/>
    <property type="project" value="UniProtKB-SubCell"/>
</dbReference>
<dbReference type="FunFam" id="3.40.50.150:FF:000033">
    <property type="entry name" value="Histone-lysine N-methyltransferase, H3 lysine-79 specific"/>
    <property type="match status" value="1"/>
</dbReference>
<evidence type="ECO:0000256" key="1">
    <source>
        <dbReference type="ARBA" id="ARBA00004123"/>
    </source>
</evidence>
<feature type="compositionally biased region" description="Polar residues" evidence="13">
    <location>
        <begin position="259"/>
        <end position="278"/>
    </location>
</feature>
<dbReference type="CDD" id="cd02440">
    <property type="entry name" value="AdoMet_MTases"/>
    <property type="match status" value="1"/>
</dbReference>
<dbReference type="GO" id="GO:0000077">
    <property type="term" value="P:DNA damage checkpoint signaling"/>
    <property type="evidence" value="ECO:0007669"/>
    <property type="project" value="TreeGrafter"/>
</dbReference>
<reference evidence="15 16" key="1">
    <citation type="journal article" date="2013" name="Nat. Genet.">
        <title>The genome of the hydatid tapeworm Echinococcus granulosus.</title>
        <authorList>
            <person name="Zheng H."/>
            <person name="Zhang W."/>
            <person name="Zhang L."/>
            <person name="Zhang Z."/>
            <person name="Li J."/>
            <person name="Lu G."/>
            <person name="Zhu Y."/>
            <person name="Wang Y."/>
            <person name="Huang Y."/>
            <person name="Liu J."/>
            <person name="Kang H."/>
            <person name="Chen J."/>
            <person name="Wang L."/>
            <person name="Chen A."/>
            <person name="Yu S."/>
            <person name="Gao Z."/>
            <person name="Jin L."/>
            <person name="Gu W."/>
            <person name="Wang Z."/>
            <person name="Zhao L."/>
            <person name="Shi B."/>
            <person name="Wen H."/>
            <person name="Lin R."/>
            <person name="Jones M.K."/>
            <person name="Brejova B."/>
            <person name="Vinar T."/>
            <person name="Zhao G."/>
            <person name="McManus D.P."/>
            <person name="Chen Z."/>
            <person name="Zhou Y."/>
            <person name="Wang S."/>
        </authorList>
    </citation>
    <scope>NUCLEOTIDE SEQUENCE [LARGE SCALE GENOMIC DNA]</scope>
</reference>
<dbReference type="EMBL" id="APAU02000032">
    <property type="protein sequence ID" value="EUB60305.1"/>
    <property type="molecule type" value="Genomic_DNA"/>
</dbReference>
<dbReference type="GO" id="GO:0032259">
    <property type="term" value="P:methylation"/>
    <property type="evidence" value="ECO:0007669"/>
    <property type="project" value="UniProtKB-KW"/>
</dbReference>
<evidence type="ECO:0000256" key="9">
    <source>
        <dbReference type="ARBA" id="ARBA00029821"/>
    </source>
</evidence>
<keyword evidence="7 11" id="KW-0156">Chromatin regulator</keyword>
<dbReference type="KEGG" id="egl:EGR_04863"/>
<comment type="catalytic activity">
    <reaction evidence="10 11">
        <text>L-lysyl(79)-[histone H3] + 3 S-adenosyl-L-methionine = N(6),N(6),N(6)-trimethyl-L-lysyl(79)-[histone H3] + 3 S-adenosyl-L-homocysteine + 3 H(+)</text>
        <dbReference type="Rhea" id="RHEA:60328"/>
        <dbReference type="Rhea" id="RHEA-COMP:15549"/>
        <dbReference type="Rhea" id="RHEA-COMP:15552"/>
        <dbReference type="ChEBI" id="CHEBI:15378"/>
        <dbReference type="ChEBI" id="CHEBI:29969"/>
        <dbReference type="ChEBI" id="CHEBI:57856"/>
        <dbReference type="ChEBI" id="CHEBI:59789"/>
        <dbReference type="ChEBI" id="CHEBI:61961"/>
        <dbReference type="EC" id="2.1.1.360"/>
    </reaction>
</comment>
<evidence type="ECO:0000313" key="16">
    <source>
        <dbReference type="Proteomes" id="UP000019149"/>
    </source>
</evidence>
<feature type="compositionally biased region" description="Acidic residues" evidence="13">
    <location>
        <begin position="1302"/>
        <end position="1318"/>
    </location>
</feature>
<dbReference type="InterPro" id="IPR025789">
    <property type="entry name" value="DOT1_dom"/>
</dbReference>
<comment type="miscellaneous">
    <text evidence="11">In contrast to other lysine histone methyltransferases, it does not contain a SET domain, suggesting the existence of another mechanism for methylation of lysine residues of histones.</text>
</comment>
<evidence type="ECO:0000256" key="2">
    <source>
        <dbReference type="ARBA" id="ARBA00012190"/>
    </source>
</evidence>
<feature type="compositionally biased region" description="Basic and acidic residues" evidence="13">
    <location>
        <begin position="740"/>
        <end position="749"/>
    </location>
</feature>
<evidence type="ECO:0000256" key="10">
    <source>
        <dbReference type="ARBA" id="ARBA00047770"/>
    </source>
</evidence>
<dbReference type="GO" id="GO:0006281">
    <property type="term" value="P:DNA repair"/>
    <property type="evidence" value="ECO:0007669"/>
    <property type="project" value="TreeGrafter"/>
</dbReference>
<dbReference type="GO" id="GO:0140956">
    <property type="term" value="F:histone H3K79 trimethyltransferase activity"/>
    <property type="evidence" value="ECO:0007669"/>
    <property type="project" value="UniProtKB-EC"/>
</dbReference>
<evidence type="ECO:0000256" key="3">
    <source>
        <dbReference type="ARBA" id="ARBA00020987"/>
    </source>
</evidence>
<keyword evidence="5 11" id="KW-0808">Transferase</keyword>
<dbReference type="RefSeq" id="XP_024351501.1">
    <property type="nucleotide sequence ID" value="XM_024494112.1"/>
</dbReference>
<evidence type="ECO:0000256" key="8">
    <source>
        <dbReference type="ARBA" id="ARBA00023242"/>
    </source>
</evidence>
<dbReference type="PANTHER" id="PTHR21451:SF0">
    <property type="entry name" value="HISTONE-LYSINE N-METHYLTRANSFERASE, H3 LYSINE-79 SPECIFIC"/>
    <property type="match status" value="1"/>
</dbReference>
<comment type="caution">
    <text evidence="15">The sequence shown here is derived from an EMBL/GenBank/DDBJ whole genome shotgun (WGS) entry which is preliminary data.</text>
</comment>
<dbReference type="PROSITE" id="PS51569">
    <property type="entry name" value="DOT1"/>
    <property type="match status" value="1"/>
</dbReference>
<keyword evidence="8 11" id="KW-0539">Nucleus</keyword>
<name>W6UFS1_ECHGR</name>
<accession>W6UFS1</accession>
<keyword evidence="12" id="KW-0175">Coiled coil</keyword>
<evidence type="ECO:0000256" key="5">
    <source>
        <dbReference type="ARBA" id="ARBA00022679"/>
    </source>
</evidence>
<keyword evidence="16" id="KW-1185">Reference proteome</keyword>
<dbReference type="Pfam" id="PF13432">
    <property type="entry name" value="TPR_16"/>
    <property type="match status" value="1"/>
</dbReference>
<comment type="similarity">
    <text evidence="11">Belongs to the class I-like SAM-binding methyltransferase superfamily. DOT1 family.</text>
</comment>
<organism evidence="15 16">
    <name type="scientific">Echinococcus granulosus</name>
    <name type="common">Hydatid tapeworm</name>
    <dbReference type="NCBI Taxonomy" id="6210"/>
    <lineage>
        <taxon>Eukaryota</taxon>
        <taxon>Metazoa</taxon>
        <taxon>Spiralia</taxon>
        <taxon>Lophotrochozoa</taxon>
        <taxon>Platyhelminthes</taxon>
        <taxon>Cestoda</taxon>
        <taxon>Eucestoda</taxon>
        <taxon>Cyclophyllidea</taxon>
        <taxon>Taeniidae</taxon>
        <taxon>Echinococcus</taxon>
        <taxon>Echinococcus granulosus group</taxon>
    </lineage>
</organism>
<evidence type="ECO:0000313" key="15">
    <source>
        <dbReference type="EMBL" id="EUB60305.1"/>
    </source>
</evidence>
<proteinExistence type="inferred from homology"/>
<keyword evidence="6 11" id="KW-0949">S-adenosyl-L-methionine</keyword>
<feature type="region of interest" description="Disordered" evidence="13">
    <location>
        <begin position="218"/>
        <end position="405"/>
    </location>
</feature>
<feature type="region of interest" description="Disordered" evidence="13">
    <location>
        <begin position="835"/>
        <end position="895"/>
    </location>
</feature>
<feature type="domain" description="DOT1" evidence="14">
    <location>
        <begin position="1"/>
        <end position="220"/>
    </location>
</feature>
<dbReference type="OrthoDB" id="10256606at2759"/>
<dbReference type="Proteomes" id="UP000019149">
    <property type="component" value="Unassembled WGS sequence"/>
</dbReference>
<feature type="compositionally biased region" description="Acidic residues" evidence="13">
    <location>
        <begin position="1328"/>
        <end position="1342"/>
    </location>
</feature>
<dbReference type="SUPFAM" id="SSF48452">
    <property type="entry name" value="TPR-like"/>
    <property type="match status" value="2"/>
</dbReference>
<evidence type="ECO:0000256" key="7">
    <source>
        <dbReference type="ARBA" id="ARBA00022853"/>
    </source>
</evidence>
<evidence type="ECO:0000256" key="4">
    <source>
        <dbReference type="ARBA" id="ARBA00022603"/>
    </source>
</evidence>
<comment type="subcellular location">
    <subcellularLocation>
        <location evidence="1 11">Nucleus</location>
    </subcellularLocation>
</comment>
<gene>
    <name evidence="15" type="ORF">EGR_04863</name>
</gene>
<feature type="compositionally biased region" description="Polar residues" evidence="13">
    <location>
        <begin position="369"/>
        <end position="381"/>
    </location>
</feature>
<dbReference type="GeneID" id="36340578"/>
<dbReference type="InterPro" id="IPR011990">
    <property type="entry name" value="TPR-like_helical_dom_sf"/>
</dbReference>
<feature type="coiled-coil region" evidence="12">
    <location>
        <begin position="543"/>
        <end position="573"/>
    </location>
</feature>
<feature type="region of interest" description="Disordered" evidence="13">
    <location>
        <begin position="738"/>
        <end position="760"/>
    </location>
</feature>
<evidence type="ECO:0000256" key="13">
    <source>
        <dbReference type="SAM" id="MobiDB-lite"/>
    </source>
</evidence>
<dbReference type="InterPro" id="IPR029063">
    <property type="entry name" value="SAM-dependent_MTases_sf"/>
</dbReference>
<feature type="compositionally biased region" description="Basic residues" evidence="13">
    <location>
        <begin position="884"/>
        <end position="895"/>
    </location>
</feature>
<feature type="region of interest" description="Disordered" evidence="13">
    <location>
        <begin position="1284"/>
        <end position="1342"/>
    </location>
</feature>
<dbReference type="Gene3D" id="3.40.50.150">
    <property type="entry name" value="Vaccinia Virus protein VP39"/>
    <property type="match status" value="1"/>
</dbReference>
<dbReference type="EC" id="2.1.1.360" evidence="2 11"/>
<feature type="compositionally biased region" description="Low complexity" evidence="13">
    <location>
        <begin position="234"/>
        <end position="258"/>
    </location>
</feature>
<dbReference type="PANTHER" id="PTHR21451">
    <property type="entry name" value="HISTONE H3 METHYLTRANSFERASE"/>
    <property type="match status" value="1"/>
</dbReference>
<dbReference type="InterPro" id="IPR030445">
    <property type="entry name" value="H3-K79_meTrfase"/>
</dbReference>
<feature type="compositionally biased region" description="Low complexity" evidence="13">
    <location>
        <begin position="389"/>
        <end position="405"/>
    </location>
</feature>